<keyword evidence="2 8" id="KW-0812">Transmembrane</keyword>
<dbReference type="Proteomes" id="UP000651977">
    <property type="component" value="Unassembled WGS sequence"/>
</dbReference>
<evidence type="ECO:0000259" key="9">
    <source>
        <dbReference type="PROSITE" id="PS50111"/>
    </source>
</evidence>
<feature type="transmembrane region" description="Helical" evidence="8">
    <location>
        <begin position="184"/>
        <end position="202"/>
    </location>
</feature>
<protein>
    <recommendedName>
        <fullName evidence="13">Methyl-accepting chemotaxis protein</fullName>
    </recommendedName>
</protein>
<comment type="subcellular location">
    <subcellularLocation>
        <location evidence="1">Membrane</location>
        <topology evidence="1">Multi-pass membrane protein</topology>
    </subcellularLocation>
</comment>
<evidence type="ECO:0000313" key="12">
    <source>
        <dbReference type="Proteomes" id="UP000651977"/>
    </source>
</evidence>
<proteinExistence type="inferred from homology"/>
<dbReference type="Gene3D" id="2.40.10.220">
    <property type="entry name" value="predicted glycosyltransferase like domains"/>
    <property type="match status" value="1"/>
</dbReference>
<evidence type="ECO:0000256" key="3">
    <source>
        <dbReference type="ARBA" id="ARBA00022989"/>
    </source>
</evidence>
<dbReference type="PANTHER" id="PTHR32089">
    <property type="entry name" value="METHYL-ACCEPTING CHEMOTAXIS PROTEIN MCPB"/>
    <property type="match status" value="1"/>
</dbReference>
<evidence type="ECO:0000256" key="7">
    <source>
        <dbReference type="PROSITE-ProRule" id="PRU00284"/>
    </source>
</evidence>
<keyword evidence="3 8" id="KW-1133">Transmembrane helix</keyword>
<dbReference type="SUPFAM" id="SSF141371">
    <property type="entry name" value="PilZ domain-like"/>
    <property type="match status" value="1"/>
</dbReference>
<feature type="domain" description="Methyl-accepting transducer" evidence="9">
    <location>
        <begin position="263"/>
        <end position="499"/>
    </location>
</feature>
<evidence type="ECO:0000256" key="2">
    <source>
        <dbReference type="ARBA" id="ARBA00022692"/>
    </source>
</evidence>
<keyword evidence="12" id="KW-1185">Reference proteome</keyword>
<evidence type="ECO:0000256" key="1">
    <source>
        <dbReference type="ARBA" id="ARBA00004141"/>
    </source>
</evidence>
<keyword evidence="5 7" id="KW-0807">Transducer</keyword>
<dbReference type="CDD" id="cd06225">
    <property type="entry name" value="HAMP"/>
    <property type="match status" value="1"/>
</dbReference>
<dbReference type="Gene3D" id="1.10.287.950">
    <property type="entry name" value="Methyl-accepting chemotaxis protein"/>
    <property type="match status" value="1"/>
</dbReference>
<dbReference type="SUPFAM" id="SSF58104">
    <property type="entry name" value="Methyl-accepting chemotaxis protein (MCP) signaling domain"/>
    <property type="match status" value="1"/>
</dbReference>
<evidence type="ECO:0008006" key="13">
    <source>
        <dbReference type="Google" id="ProtNLM"/>
    </source>
</evidence>
<dbReference type="PANTHER" id="PTHR32089:SF112">
    <property type="entry name" value="LYSOZYME-LIKE PROTEIN-RELATED"/>
    <property type="match status" value="1"/>
</dbReference>
<evidence type="ECO:0000259" key="10">
    <source>
        <dbReference type="PROSITE" id="PS50885"/>
    </source>
</evidence>
<dbReference type="EMBL" id="BMDY01000041">
    <property type="protein sequence ID" value="GGB21353.1"/>
    <property type="molecule type" value="Genomic_DNA"/>
</dbReference>
<dbReference type="SMART" id="SM00283">
    <property type="entry name" value="MA"/>
    <property type="match status" value="1"/>
</dbReference>
<dbReference type="Pfam" id="PF07238">
    <property type="entry name" value="PilZ"/>
    <property type="match status" value="1"/>
</dbReference>
<name>A0ABQ1I7N8_9ALTE</name>
<gene>
    <name evidence="11" type="ORF">GCM10007414_38420</name>
</gene>
<dbReference type="RefSeq" id="WP_055734552.1">
    <property type="nucleotide sequence ID" value="NZ_BMDY01000041.1"/>
</dbReference>
<evidence type="ECO:0000256" key="8">
    <source>
        <dbReference type="SAM" id="Phobius"/>
    </source>
</evidence>
<dbReference type="InterPro" id="IPR009875">
    <property type="entry name" value="PilZ_domain"/>
</dbReference>
<dbReference type="InterPro" id="IPR004090">
    <property type="entry name" value="Chemotax_Me-accpt_rcpt"/>
</dbReference>
<dbReference type="Pfam" id="PF00015">
    <property type="entry name" value="MCPsignal"/>
    <property type="match status" value="1"/>
</dbReference>
<dbReference type="PROSITE" id="PS50885">
    <property type="entry name" value="HAMP"/>
    <property type="match status" value="1"/>
</dbReference>
<comment type="caution">
    <text evidence="11">The sequence shown here is derived from an EMBL/GenBank/DDBJ whole genome shotgun (WGS) entry which is preliminary data.</text>
</comment>
<dbReference type="InterPro" id="IPR029095">
    <property type="entry name" value="NarX-like_N"/>
</dbReference>
<dbReference type="Pfam" id="PF13675">
    <property type="entry name" value="PilJ"/>
    <property type="match status" value="1"/>
</dbReference>
<dbReference type="SMART" id="SM00304">
    <property type="entry name" value="HAMP"/>
    <property type="match status" value="1"/>
</dbReference>
<evidence type="ECO:0000256" key="5">
    <source>
        <dbReference type="ARBA" id="ARBA00023224"/>
    </source>
</evidence>
<dbReference type="InterPro" id="IPR003660">
    <property type="entry name" value="HAMP_dom"/>
</dbReference>
<evidence type="ECO:0000313" key="11">
    <source>
        <dbReference type="EMBL" id="GGB21353.1"/>
    </source>
</evidence>
<accession>A0ABQ1I7N8</accession>
<organism evidence="11 12">
    <name type="scientific">Agarivorans gilvus</name>
    <dbReference type="NCBI Taxonomy" id="680279"/>
    <lineage>
        <taxon>Bacteria</taxon>
        <taxon>Pseudomonadati</taxon>
        <taxon>Pseudomonadota</taxon>
        <taxon>Gammaproteobacteria</taxon>
        <taxon>Alteromonadales</taxon>
        <taxon>Alteromonadaceae</taxon>
        <taxon>Agarivorans</taxon>
    </lineage>
</organism>
<dbReference type="PROSITE" id="PS50111">
    <property type="entry name" value="CHEMOTAXIS_TRANSDUC_2"/>
    <property type="match status" value="1"/>
</dbReference>
<comment type="similarity">
    <text evidence="6">Belongs to the methyl-accepting chemotaxis (MCP) protein family.</text>
</comment>
<reference evidence="12" key="1">
    <citation type="journal article" date="2019" name="Int. J. Syst. Evol. Microbiol.">
        <title>The Global Catalogue of Microorganisms (GCM) 10K type strain sequencing project: providing services to taxonomists for standard genome sequencing and annotation.</title>
        <authorList>
            <consortium name="The Broad Institute Genomics Platform"/>
            <consortium name="The Broad Institute Genome Sequencing Center for Infectious Disease"/>
            <person name="Wu L."/>
            <person name="Ma J."/>
        </authorList>
    </citation>
    <scope>NUCLEOTIDE SEQUENCE [LARGE SCALE GENOMIC DNA]</scope>
    <source>
        <strain evidence="12">CGMCC 1.10131</strain>
    </source>
</reference>
<dbReference type="Pfam" id="PF00672">
    <property type="entry name" value="HAMP"/>
    <property type="match status" value="1"/>
</dbReference>
<dbReference type="PRINTS" id="PR00260">
    <property type="entry name" value="CHEMTRNSDUCR"/>
</dbReference>
<sequence length="682" mass="75332">MFKSISIRKKLFILPLLLALAMMGEVLLVTTSLQQNNADAQIVNIAGRQRMLTKKFSAEELFRSQQQGQDLPGILSADKTVALYETSLNALIRGGKTYADLGMNNAINLPAPSFQPFIEQLRTVEQLWQQQLQAAKNLRQTPSTANATAFLESNHKSMAAMNKAVGIYAGYSEQKLYSLVNNSIGLAVIMVLLASLMAWLVIRDTTQPINLLVATSRKISRGDLKALPELNNIISKNEVGMLAHHIELMRQSLQEAFSEIRVASSSINLSSTQVSELSTQISQANRNEQQRFSNMYENSQSLEESTARLSEIAAQTLSMVTECNSLSTHASTLVGENISMMSTTSEETQKASRFIQDLSNTAEQVYGIVDAIRAISEQTNLLALNAAIEAARAGEQGRGFAVVADEVRSLAARTGNSTDEIAKLITQLTEGVQLVVTSMAEVTSKVEQSRETSQQTEQGILQVTENIQQVAQAQQNIDEQVEHQNQQLEILKQTQIELQEIIEDSHNKSETSALVAGQLAQVSSNITDLLQRFSIETQVKAPTKKSDEKRTHPRMPTGLKYTIKQGQISFQGLTKDVSLGGVKLTVPTQHGINIQQSVKLALDYLFKGKNKHVDLSGNVVDQSNDHEGKKLLHIRFEQSSSKQQLALKEIFEELGQSAHYAEDIRGSHSYINPHTNEQHHSR</sequence>
<evidence type="ECO:0000256" key="4">
    <source>
        <dbReference type="ARBA" id="ARBA00023136"/>
    </source>
</evidence>
<dbReference type="Gene3D" id="6.10.340.10">
    <property type="match status" value="1"/>
</dbReference>
<dbReference type="InterPro" id="IPR004089">
    <property type="entry name" value="MCPsignal_dom"/>
</dbReference>
<evidence type="ECO:0000256" key="6">
    <source>
        <dbReference type="ARBA" id="ARBA00029447"/>
    </source>
</evidence>
<keyword evidence="4 8" id="KW-0472">Membrane</keyword>
<feature type="domain" description="HAMP" evidence="10">
    <location>
        <begin position="203"/>
        <end position="258"/>
    </location>
</feature>